<keyword evidence="6" id="KW-1185">Reference proteome</keyword>
<feature type="compositionally biased region" description="Acidic residues" evidence="3">
    <location>
        <begin position="679"/>
        <end position="691"/>
    </location>
</feature>
<dbReference type="OrthoDB" id="10250130at2759"/>
<proteinExistence type="predicted"/>
<dbReference type="InterPro" id="IPR015915">
    <property type="entry name" value="Kelch-typ_b-propeller"/>
</dbReference>
<keyword evidence="4" id="KW-0472">Membrane</keyword>
<name>A0A9P6TET5_9BASI</name>
<reference evidence="5" key="1">
    <citation type="submission" date="2013-11" db="EMBL/GenBank/DDBJ databases">
        <title>Genome sequence of the fusiform rust pathogen reveals effectors for host alternation and coevolution with pine.</title>
        <authorList>
            <consortium name="DOE Joint Genome Institute"/>
            <person name="Smith K."/>
            <person name="Pendleton A."/>
            <person name="Kubisiak T."/>
            <person name="Anderson C."/>
            <person name="Salamov A."/>
            <person name="Aerts A."/>
            <person name="Riley R."/>
            <person name="Clum A."/>
            <person name="Lindquist E."/>
            <person name="Ence D."/>
            <person name="Campbell M."/>
            <person name="Kronenberg Z."/>
            <person name="Feau N."/>
            <person name="Dhillon B."/>
            <person name="Hamelin R."/>
            <person name="Burleigh J."/>
            <person name="Smith J."/>
            <person name="Yandell M."/>
            <person name="Nelson C."/>
            <person name="Grigoriev I."/>
            <person name="Davis J."/>
        </authorList>
    </citation>
    <scope>NUCLEOTIDE SEQUENCE</scope>
    <source>
        <strain evidence="5">G11</strain>
    </source>
</reference>
<feature type="transmembrane region" description="Helical" evidence="4">
    <location>
        <begin position="468"/>
        <end position="487"/>
    </location>
</feature>
<organism evidence="5 6">
    <name type="scientific">Cronartium quercuum f. sp. fusiforme G11</name>
    <dbReference type="NCBI Taxonomy" id="708437"/>
    <lineage>
        <taxon>Eukaryota</taxon>
        <taxon>Fungi</taxon>
        <taxon>Dikarya</taxon>
        <taxon>Basidiomycota</taxon>
        <taxon>Pucciniomycotina</taxon>
        <taxon>Pucciniomycetes</taxon>
        <taxon>Pucciniales</taxon>
        <taxon>Coleosporiaceae</taxon>
        <taxon>Cronartium</taxon>
    </lineage>
</organism>
<dbReference type="Proteomes" id="UP000886653">
    <property type="component" value="Unassembled WGS sequence"/>
</dbReference>
<dbReference type="SUPFAM" id="SSF117281">
    <property type="entry name" value="Kelch motif"/>
    <property type="match status" value="1"/>
</dbReference>
<dbReference type="Gene3D" id="2.120.10.80">
    <property type="entry name" value="Kelch-type beta propeller"/>
    <property type="match status" value="2"/>
</dbReference>
<feature type="transmembrane region" description="Helical" evidence="4">
    <location>
        <begin position="577"/>
        <end position="600"/>
    </location>
</feature>
<evidence type="ECO:0000313" key="6">
    <source>
        <dbReference type="Proteomes" id="UP000886653"/>
    </source>
</evidence>
<evidence type="ECO:0000313" key="5">
    <source>
        <dbReference type="EMBL" id="KAG0149707.1"/>
    </source>
</evidence>
<keyword evidence="4" id="KW-1133">Transmembrane helix</keyword>
<feature type="region of interest" description="Disordered" evidence="3">
    <location>
        <begin position="759"/>
        <end position="780"/>
    </location>
</feature>
<feature type="transmembrane region" description="Helical" evidence="4">
    <location>
        <begin position="937"/>
        <end position="960"/>
    </location>
</feature>
<feature type="region of interest" description="Disordered" evidence="3">
    <location>
        <begin position="435"/>
        <end position="460"/>
    </location>
</feature>
<gene>
    <name evidence="5" type="ORF">CROQUDRAFT_653263</name>
</gene>
<evidence type="ECO:0000256" key="3">
    <source>
        <dbReference type="SAM" id="MobiDB-lite"/>
    </source>
</evidence>
<protein>
    <submittedName>
        <fullName evidence="5">Uncharacterized protein</fullName>
    </submittedName>
</protein>
<feature type="region of interest" description="Disordered" evidence="3">
    <location>
        <begin position="854"/>
        <end position="900"/>
    </location>
</feature>
<feature type="compositionally biased region" description="Low complexity" evidence="3">
    <location>
        <begin position="438"/>
        <end position="460"/>
    </location>
</feature>
<feature type="compositionally biased region" description="Acidic residues" evidence="3">
    <location>
        <begin position="882"/>
        <end position="894"/>
    </location>
</feature>
<keyword evidence="1" id="KW-0880">Kelch repeat</keyword>
<comment type="caution">
    <text evidence="5">The sequence shown here is derived from an EMBL/GenBank/DDBJ whole genome shotgun (WGS) entry which is preliminary data.</text>
</comment>
<dbReference type="PANTHER" id="PTHR46228">
    <property type="entry name" value="KELCH DOMAIN-CONTAINING PROTEIN"/>
    <property type="match status" value="1"/>
</dbReference>
<dbReference type="PANTHER" id="PTHR46228:SF2">
    <property type="entry name" value="KELCH REPEAT PROTEIN (AFU_ORTHOLOGUE AFUA_4G14350)"/>
    <property type="match status" value="1"/>
</dbReference>
<evidence type="ECO:0000256" key="4">
    <source>
        <dbReference type="SAM" id="Phobius"/>
    </source>
</evidence>
<keyword evidence="2" id="KW-0677">Repeat</keyword>
<dbReference type="EMBL" id="MU167225">
    <property type="protein sequence ID" value="KAG0149707.1"/>
    <property type="molecule type" value="Genomic_DNA"/>
</dbReference>
<feature type="transmembrane region" description="Helical" evidence="4">
    <location>
        <begin position="507"/>
        <end position="531"/>
    </location>
</feature>
<keyword evidence="4" id="KW-0812">Transmembrane</keyword>
<feature type="region of interest" description="Disordered" evidence="3">
    <location>
        <begin position="637"/>
        <end position="715"/>
    </location>
</feature>
<dbReference type="AlphaFoldDB" id="A0A9P6TET5"/>
<feature type="transmembrane region" description="Helical" evidence="4">
    <location>
        <begin position="912"/>
        <end position="931"/>
    </location>
</feature>
<evidence type="ECO:0000256" key="2">
    <source>
        <dbReference type="ARBA" id="ARBA00022737"/>
    </source>
</evidence>
<accession>A0A9P6TET5</accession>
<sequence length="1109" mass="118253">MPLPPMEWIKLKPAGSTSPPAIAHGCLSGPTAATSSSLPGAGQAYLFGGRSAAGSSINSIYILNYDTDPPTWSQPTTSPSTIFTSTPSARSHMLCGWDAASNYRNQFTVYGGRSNDGNALGDFWVFDQANSFWAQANQIKPSAPPNVYGAMGGIDPVYIPSSPSTASALMIAGGSNSSANIPLTPVGIVIDGQLGSNTDTITLNVTNLASGVGGDPATHNLISGRWGTSSAIMPGSKLVLFSGCNTSPADEFSNTPSATCALPNGGILSFASTSPATLTSATTSTWQAFNYCPAPRVGGTMVPNRNTFDSSFAQQVILLGGRADSVNWNDQGGSSLGEVDVLDIGSGVWARVVPGHKEGEIFTPKTGIIALALSGSVGKSTTKGTTDILVYGGIDVSTGQGSNELWILRLHPARMTGNGTTSGVTMSYLPSCVTPTPSNSVNSSTGSSDSGSGTSSSVSRSDLTVSDIHTFLTTIPLATLLLSITALRYEEPGLLSFSRMWRMPRLWALLTAWAGLLFSLIGLILGVIAGLTHTRLNSRTPSPSSSKSRFRRSLFKDDSDVNISASTALTNSTHSKLGLAIMAAGFVVVPTLYLSSWLYGQHEAKQRAKRVKYGERRRLKAKVVARSRWNPVRWMDRLVNGHGGGVSKKRRPQAEGRESEVTAVEKALGMDKAQQAEEQPAEEEQTGETDENLTHGRMESTSTTRTRGEPGVCHSVDDGELQEIVAEVGERLPPAVGAAEEPDLATSENDVSLSMVVGESSARLNGPPPRRKPASTLDSPKPAVLRALHNFSNTILELAHAKKPEAEKTEDKSSFEVLNRRALSRSALGPGPPKPALCRRRSLDLSIELDNSRGRAEEHLSVGSPDAKTYSLDQDQVRAQESEAEEEDDDDDDDSTHRKVPPRTKLRRLADVLLHTVLFLANVFVIVSFFTSTVSRWRWVGVVYLVLCIVCYGVMGWLAWKGRPSAESTMVIFMSIIRNGTSDGADQAAAQQQATTGQGQFLSYGQPSPLQRPTPNADLRPHSITSTALYHPLHAPVHNFGAVGSEAGGPESEFGAGVFWPDHQLGSIEGCGGEEEVREGIELGEHYWREREVQIVTTAPRRRLAVVNG</sequence>
<evidence type="ECO:0000256" key="1">
    <source>
        <dbReference type="ARBA" id="ARBA00022441"/>
    </source>
</evidence>